<dbReference type="InterPro" id="IPR002716">
    <property type="entry name" value="PIN_dom"/>
</dbReference>
<protein>
    <recommendedName>
        <fullName evidence="1">PIN domain-containing protein</fullName>
    </recommendedName>
</protein>
<dbReference type="Gene3D" id="3.40.50.1010">
    <property type="entry name" value="5'-nuclease"/>
    <property type="match status" value="1"/>
</dbReference>
<dbReference type="SUPFAM" id="SSF88723">
    <property type="entry name" value="PIN domain-like"/>
    <property type="match status" value="1"/>
</dbReference>
<evidence type="ECO:0000313" key="2">
    <source>
        <dbReference type="EMBL" id="PAP74540.1"/>
    </source>
</evidence>
<evidence type="ECO:0000259" key="1">
    <source>
        <dbReference type="Pfam" id="PF01850"/>
    </source>
</evidence>
<accession>A0A271ITU8</accession>
<dbReference type="Pfam" id="PF01850">
    <property type="entry name" value="PIN"/>
    <property type="match status" value="1"/>
</dbReference>
<dbReference type="AlphaFoldDB" id="A0A271ITU8"/>
<comment type="caution">
    <text evidence="2">The sequence shown here is derived from an EMBL/GenBank/DDBJ whole genome shotgun (WGS) entry which is preliminary data.</text>
</comment>
<sequence>MQRGDDGHTNVRAWLDSVDDCEVRLSVMTIREVSRGIERLAKTKPDKAAEIRERFDELMATYASRVVEIGVEAAEEWGRLEGEKAKHRDDLAFVATARVREMVLVTRNVKDVRGRGVRVLNPFTKPWRVVDV</sequence>
<name>A0A271ITU8_9BACT</name>
<keyword evidence="3" id="KW-1185">Reference proteome</keyword>
<dbReference type="InterPro" id="IPR029060">
    <property type="entry name" value="PIN-like_dom_sf"/>
</dbReference>
<feature type="domain" description="PIN" evidence="1">
    <location>
        <begin position="3"/>
        <end position="108"/>
    </location>
</feature>
<reference evidence="2 3" key="1">
    <citation type="submission" date="2016-11" db="EMBL/GenBank/DDBJ databases">
        <title>Study of marine rhodopsin-containing bacteria.</title>
        <authorList>
            <person name="Yoshizawa S."/>
            <person name="Kumagai Y."/>
            <person name="Kogure K."/>
        </authorList>
    </citation>
    <scope>NUCLEOTIDE SEQUENCE [LARGE SCALE GENOMIC DNA]</scope>
    <source>
        <strain evidence="2 3">SAORIC-28</strain>
    </source>
</reference>
<proteinExistence type="predicted"/>
<organism evidence="2 3">
    <name type="scientific">Rubrivirga marina</name>
    <dbReference type="NCBI Taxonomy" id="1196024"/>
    <lineage>
        <taxon>Bacteria</taxon>
        <taxon>Pseudomonadati</taxon>
        <taxon>Rhodothermota</taxon>
        <taxon>Rhodothermia</taxon>
        <taxon>Rhodothermales</taxon>
        <taxon>Rubricoccaceae</taxon>
        <taxon>Rubrivirga</taxon>
    </lineage>
</organism>
<evidence type="ECO:0000313" key="3">
    <source>
        <dbReference type="Proteomes" id="UP000216339"/>
    </source>
</evidence>
<dbReference type="EMBL" id="MQWD01000005">
    <property type="protein sequence ID" value="PAP74540.1"/>
    <property type="molecule type" value="Genomic_DNA"/>
</dbReference>
<gene>
    <name evidence="2" type="ORF">BSZ37_20375</name>
</gene>
<dbReference type="Proteomes" id="UP000216339">
    <property type="component" value="Unassembled WGS sequence"/>
</dbReference>
<dbReference type="OrthoDB" id="5458135at2"/>